<evidence type="ECO:0000256" key="1">
    <source>
        <dbReference type="ARBA" id="ARBA00022737"/>
    </source>
</evidence>
<dbReference type="Proteomes" id="UP000315522">
    <property type="component" value="Unassembled WGS sequence"/>
</dbReference>
<feature type="compositionally biased region" description="Low complexity" evidence="2">
    <location>
        <begin position="135"/>
        <end position="149"/>
    </location>
</feature>
<sequence>MATPSSPESMNRNPLPTIESPKDFFADGESKENMGRKPLPTIPIPATGRIAGAPMSPVRVNVQPGDWPPRPSSARIEGGDGHDRQISVDSEGYMEERELDPSDSKMPVIQDIPYRTTYNSNKPGQIQQPQTAIKSYVDSSSPRSSGSSSNRNAVGRGYPDRIDENGNGNDVANSPVPRLQYHHQAHSSEGDNVPTRLSGRSSPNAPPNNPVEVGVSIGRHLTPTLQGARRTPIQQQRPISAYSDIGQRGRSPSGYMTPHSPGWGGPRAPSANSARSDSRPISYVDLANTQYPQPPPAPISMDNSQLRSAVGSNASLLSMAKTLDMYRQNVKKLNDAETQYAFAIFLIQAAQEAGLGQETGPAPRKVSPKSGGRDLDSPYVDKPQSSPQELLSEAKHILQRLSDKSYPFAQYYLADGYASGLFSKGKEDYGTAFPLFVSASKHGHAESGYRAALCYEFGWGSRKDPAKAVQFYRQSASKNHPGAMTRLGRACLSGDLGLNKYREGLKWLKRATESADMQYNAAPYHLGLLYITGYGDDIFQDEVYAAQLFTQAADLGHAESCYLLGDSYEHGKLSCPRDPALSVHFYTGAAQRSHPAAMMALCAWYMVGAEPVLEKDENEAYEWARQAAGLGLTKAEYAVGYFTEMGIGTRRDVLEANVWYVKAADGGDERAKHRLAAIRAAASGGTPMDVEAPRDGKMKKTASGNEKTGQNDKDCIVM</sequence>
<dbReference type="SUPFAM" id="SSF81901">
    <property type="entry name" value="HCP-like"/>
    <property type="match status" value="1"/>
</dbReference>
<feature type="region of interest" description="Disordered" evidence="2">
    <location>
        <begin position="1"/>
        <end position="277"/>
    </location>
</feature>
<feature type="compositionally biased region" description="Polar residues" evidence="2">
    <location>
        <begin position="1"/>
        <end position="14"/>
    </location>
</feature>
<protein>
    <submittedName>
        <fullName evidence="3">Protein SKT5</fullName>
    </submittedName>
</protein>
<dbReference type="InterPro" id="IPR011990">
    <property type="entry name" value="TPR-like_helical_dom_sf"/>
</dbReference>
<feature type="compositionally biased region" description="Basic and acidic residues" evidence="2">
    <location>
        <begin position="709"/>
        <end position="718"/>
    </location>
</feature>
<name>A0A559MNL0_9HELO</name>
<gene>
    <name evidence="3" type="primary">SKT5</name>
    <name evidence="3" type="ORF">LAWI1_G000004</name>
</gene>
<feature type="compositionally biased region" description="Basic and acidic residues" evidence="2">
    <location>
        <begin position="20"/>
        <end position="35"/>
    </location>
</feature>
<dbReference type="InterPro" id="IPR006597">
    <property type="entry name" value="Sel1-like"/>
</dbReference>
<feature type="compositionally biased region" description="Polar residues" evidence="2">
    <location>
        <begin position="116"/>
        <end position="133"/>
    </location>
</feature>
<evidence type="ECO:0000256" key="2">
    <source>
        <dbReference type="SAM" id="MobiDB-lite"/>
    </source>
</evidence>
<keyword evidence="4" id="KW-1185">Reference proteome</keyword>
<dbReference type="Gene3D" id="1.25.40.10">
    <property type="entry name" value="Tetratricopeptide repeat domain"/>
    <property type="match status" value="2"/>
</dbReference>
<dbReference type="InterPro" id="IPR051726">
    <property type="entry name" value="Chitin_Synth_Reg"/>
</dbReference>
<reference evidence="3 4" key="1">
    <citation type="submission" date="2018-05" db="EMBL/GenBank/DDBJ databases">
        <title>Genome sequencing and assembly of the regulated plant pathogen Lachnellula willkommii and related sister species for the development of diagnostic species identification markers.</title>
        <authorList>
            <person name="Giroux E."/>
            <person name="Bilodeau G."/>
        </authorList>
    </citation>
    <scope>NUCLEOTIDE SEQUENCE [LARGE SCALE GENOMIC DNA]</scope>
    <source>
        <strain evidence="3 4">CBS 172.35</strain>
    </source>
</reference>
<dbReference type="PANTHER" id="PTHR46430">
    <property type="entry name" value="PROTEIN SKT5-RELATED"/>
    <property type="match status" value="1"/>
</dbReference>
<dbReference type="SMART" id="SM00671">
    <property type="entry name" value="SEL1"/>
    <property type="match status" value="7"/>
</dbReference>
<dbReference type="AlphaFoldDB" id="A0A559MNL0"/>
<proteinExistence type="predicted"/>
<organism evidence="3 4">
    <name type="scientific">Lachnellula willkommii</name>
    <dbReference type="NCBI Taxonomy" id="215461"/>
    <lineage>
        <taxon>Eukaryota</taxon>
        <taxon>Fungi</taxon>
        <taxon>Dikarya</taxon>
        <taxon>Ascomycota</taxon>
        <taxon>Pezizomycotina</taxon>
        <taxon>Leotiomycetes</taxon>
        <taxon>Helotiales</taxon>
        <taxon>Lachnaceae</taxon>
        <taxon>Lachnellula</taxon>
    </lineage>
</organism>
<dbReference type="Pfam" id="PF08238">
    <property type="entry name" value="Sel1"/>
    <property type="match status" value="7"/>
</dbReference>
<feature type="compositionally biased region" description="Basic and acidic residues" evidence="2">
    <location>
        <begin position="77"/>
        <end position="86"/>
    </location>
</feature>
<keyword evidence="1" id="KW-0677">Repeat</keyword>
<dbReference type="EMBL" id="QGML01000002">
    <property type="protein sequence ID" value="TVY94550.1"/>
    <property type="molecule type" value="Genomic_DNA"/>
</dbReference>
<accession>A0A559MNL0</accession>
<dbReference type="PANTHER" id="PTHR46430:SF1">
    <property type="entry name" value="CHITIN SYNTHASE REGULATOR SKT5-RELATED"/>
    <property type="match status" value="1"/>
</dbReference>
<feature type="compositionally biased region" description="Basic and acidic residues" evidence="2">
    <location>
        <begin position="94"/>
        <end position="103"/>
    </location>
</feature>
<comment type="caution">
    <text evidence="3">The sequence shown here is derived from an EMBL/GenBank/DDBJ whole genome shotgun (WGS) entry which is preliminary data.</text>
</comment>
<feature type="region of interest" description="Disordered" evidence="2">
    <location>
        <begin position="686"/>
        <end position="718"/>
    </location>
</feature>
<feature type="region of interest" description="Disordered" evidence="2">
    <location>
        <begin position="355"/>
        <end position="388"/>
    </location>
</feature>
<evidence type="ECO:0000313" key="3">
    <source>
        <dbReference type="EMBL" id="TVY94550.1"/>
    </source>
</evidence>
<evidence type="ECO:0000313" key="4">
    <source>
        <dbReference type="Proteomes" id="UP000315522"/>
    </source>
</evidence>